<accession>A0A7W3PJW4</accession>
<feature type="compositionally biased region" description="Basic and acidic residues" evidence="1">
    <location>
        <begin position="27"/>
        <end position="46"/>
    </location>
</feature>
<evidence type="ECO:0000313" key="3">
    <source>
        <dbReference type="Proteomes" id="UP000522688"/>
    </source>
</evidence>
<reference evidence="2 3" key="1">
    <citation type="submission" date="2020-07" db="EMBL/GenBank/DDBJ databases">
        <title>Sequencing the genomes of 1000 actinobacteria strains.</title>
        <authorList>
            <person name="Klenk H.-P."/>
        </authorList>
    </citation>
    <scope>NUCLEOTIDE SEQUENCE [LARGE SCALE GENOMIC DNA]</scope>
    <source>
        <strain evidence="2 3">DSM 10309</strain>
    </source>
</reference>
<protein>
    <submittedName>
        <fullName evidence="2">Uncharacterized protein</fullName>
    </submittedName>
</protein>
<name>A0A7W3PJW4_9MICO</name>
<feature type="region of interest" description="Disordered" evidence="1">
    <location>
        <begin position="27"/>
        <end position="135"/>
    </location>
</feature>
<gene>
    <name evidence="2" type="ORF">FB463_002478</name>
</gene>
<proteinExistence type="predicted"/>
<feature type="compositionally biased region" description="Polar residues" evidence="1">
    <location>
        <begin position="124"/>
        <end position="133"/>
    </location>
</feature>
<dbReference type="EMBL" id="JACGWW010000003">
    <property type="protein sequence ID" value="MBA8814212.1"/>
    <property type="molecule type" value="Genomic_DNA"/>
</dbReference>
<dbReference type="RefSeq" id="WP_244289792.1">
    <property type="nucleotide sequence ID" value="NZ_BAAAHR010000007.1"/>
</dbReference>
<dbReference type="AlphaFoldDB" id="A0A7W3PJW4"/>
<comment type="caution">
    <text evidence="2">The sequence shown here is derived from an EMBL/GenBank/DDBJ whole genome shotgun (WGS) entry which is preliminary data.</text>
</comment>
<dbReference type="Proteomes" id="UP000522688">
    <property type="component" value="Unassembled WGS sequence"/>
</dbReference>
<sequence>MPGQIDDGRCQRPRPQVGEHAERLLAGELHADEPLRVDPHVERLGRPTDGAVLPLGPLDEESAVEERLAQPSEAGGRQPQAATEVGPGDRTVDQHLSGELATRVAESRTRRRHRASISSAANRNTIEIGSNTARRPARAILTERLTAPFLSS</sequence>
<evidence type="ECO:0000256" key="1">
    <source>
        <dbReference type="SAM" id="MobiDB-lite"/>
    </source>
</evidence>
<organism evidence="2 3">
    <name type="scientific">Frigoribacterium faeni</name>
    <dbReference type="NCBI Taxonomy" id="145483"/>
    <lineage>
        <taxon>Bacteria</taxon>
        <taxon>Bacillati</taxon>
        <taxon>Actinomycetota</taxon>
        <taxon>Actinomycetes</taxon>
        <taxon>Micrococcales</taxon>
        <taxon>Microbacteriaceae</taxon>
        <taxon>Frigoribacterium</taxon>
    </lineage>
</organism>
<evidence type="ECO:0000313" key="2">
    <source>
        <dbReference type="EMBL" id="MBA8814212.1"/>
    </source>
</evidence>